<dbReference type="InterPro" id="IPR043968">
    <property type="entry name" value="SGNH"/>
</dbReference>
<reference evidence="3" key="1">
    <citation type="submission" date="2022-11" db="UniProtKB">
        <authorList>
            <consortium name="WormBaseParasite"/>
        </authorList>
    </citation>
    <scope>IDENTIFICATION</scope>
</reference>
<proteinExistence type="predicted"/>
<evidence type="ECO:0000313" key="3">
    <source>
        <dbReference type="WBParaSite" id="ACRNAN_scaffold5860.g20050.t1"/>
    </source>
</evidence>
<feature type="domain" description="SGNH" evidence="1">
    <location>
        <begin position="32"/>
        <end position="239"/>
    </location>
</feature>
<name>A0A914E5D5_9BILA</name>
<keyword evidence="2" id="KW-1185">Reference proteome</keyword>
<dbReference type="InterPro" id="IPR050879">
    <property type="entry name" value="Acyltransferase_3"/>
</dbReference>
<evidence type="ECO:0000259" key="1">
    <source>
        <dbReference type="Pfam" id="PF19040"/>
    </source>
</evidence>
<dbReference type="Pfam" id="PF19040">
    <property type="entry name" value="SGNH"/>
    <property type="match status" value="1"/>
</dbReference>
<dbReference type="Proteomes" id="UP000887540">
    <property type="component" value="Unplaced"/>
</dbReference>
<organism evidence="2 3">
    <name type="scientific">Acrobeloides nanus</name>
    <dbReference type="NCBI Taxonomy" id="290746"/>
    <lineage>
        <taxon>Eukaryota</taxon>
        <taxon>Metazoa</taxon>
        <taxon>Ecdysozoa</taxon>
        <taxon>Nematoda</taxon>
        <taxon>Chromadorea</taxon>
        <taxon>Rhabditida</taxon>
        <taxon>Tylenchina</taxon>
        <taxon>Cephalobomorpha</taxon>
        <taxon>Cephaloboidea</taxon>
        <taxon>Cephalobidae</taxon>
        <taxon>Acrobeloides</taxon>
    </lineage>
</organism>
<accession>A0A914E5D5</accession>
<sequence>MSKYPVLKHINKEFRRNCSKVESYKYLYEPDVKCEILGSGNLSVLVVGNSYAYNHFDGIVYALKGRFSLARLYAINVQQKCGRLVNTTRDLILNTKPDLIFVISKHQPLMKMPLYTNGTDACIESLREFFDFASTNATAVFYPDPQIEFDYFVTYEMAKKIWMRAPLNVMNKRYETHLQETKNIYERLKQINCTNCFMFNWSGVHCQTGLCQAYEEELELPLFRDYDHVNRIGVAKLFNETKKTIDKALNFV</sequence>
<dbReference type="WBParaSite" id="ACRNAN_scaffold5860.g20050.t1">
    <property type="protein sequence ID" value="ACRNAN_scaffold5860.g20050.t1"/>
    <property type="gene ID" value="ACRNAN_scaffold5860.g20050"/>
</dbReference>
<dbReference type="PANTHER" id="PTHR23028">
    <property type="entry name" value="ACETYLTRANSFERASE"/>
    <property type="match status" value="1"/>
</dbReference>
<dbReference type="AlphaFoldDB" id="A0A914E5D5"/>
<protein>
    <submittedName>
        <fullName evidence="3">SGNH domain-containing protein</fullName>
    </submittedName>
</protein>
<evidence type="ECO:0000313" key="2">
    <source>
        <dbReference type="Proteomes" id="UP000887540"/>
    </source>
</evidence>